<dbReference type="InterPro" id="IPR036599">
    <property type="entry name" value="DNA_ligase_N_sf"/>
</dbReference>
<keyword evidence="5 11" id="KW-0547">Nucleotide-binding</keyword>
<dbReference type="Gene3D" id="1.10.3260.10">
    <property type="entry name" value="DNA ligase, ATP-dependent, N-terminal domain"/>
    <property type="match status" value="1"/>
</dbReference>
<name>A0A9Q0HJR1_9POAL</name>
<dbReference type="GO" id="GO:0006273">
    <property type="term" value="P:lagging strand elongation"/>
    <property type="evidence" value="ECO:0007669"/>
    <property type="project" value="TreeGrafter"/>
</dbReference>
<dbReference type="Gene3D" id="3.60.15.10">
    <property type="entry name" value="Ribonuclease Z/Hydroxyacylglutathione hydrolase-like"/>
    <property type="match status" value="1"/>
</dbReference>
<dbReference type="CDD" id="cd07900">
    <property type="entry name" value="Adenylation_DNA_ligase_I_Euk"/>
    <property type="match status" value="1"/>
</dbReference>
<reference evidence="15" key="1">
    <citation type="journal article" date="2022" name="Cell">
        <title>Repeat-based holocentromeres influence genome architecture and karyotype evolution.</title>
        <authorList>
            <person name="Hofstatter P.G."/>
            <person name="Thangavel G."/>
            <person name="Lux T."/>
            <person name="Neumann P."/>
            <person name="Vondrak T."/>
            <person name="Novak P."/>
            <person name="Zhang M."/>
            <person name="Costa L."/>
            <person name="Castellani M."/>
            <person name="Scott A."/>
            <person name="Toegelov H."/>
            <person name="Fuchs J."/>
            <person name="Mata-Sucre Y."/>
            <person name="Dias Y."/>
            <person name="Vanzela A.L.L."/>
            <person name="Huettel B."/>
            <person name="Almeida C.C.S."/>
            <person name="Simkova H."/>
            <person name="Souza G."/>
            <person name="Pedrosa-Harand A."/>
            <person name="Macas J."/>
            <person name="Mayer K.F.X."/>
            <person name="Houben A."/>
            <person name="Marques A."/>
        </authorList>
    </citation>
    <scope>NUCLEOTIDE SEQUENCE</scope>
    <source>
        <strain evidence="15">RhyBre1mFocal</strain>
    </source>
</reference>
<keyword evidence="16" id="KW-1185">Reference proteome</keyword>
<dbReference type="EMBL" id="JAMQYH010000005">
    <property type="protein sequence ID" value="KAJ1688288.1"/>
    <property type="molecule type" value="Genomic_DNA"/>
</dbReference>
<dbReference type="InterPro" id="IPR016059">
    <property type="entry name" value="DNA_ligase_ATP-dep_CS"/>
</dbReference>
<evidence type="ECO:0000313" key="16">
    <source>
        <dbReference type="Proteomes" id="UP001151287"/>
    </source>
</evidence>
<feature type="region of interest" description="Disordered" evidence="13">
    <location>
        <begin position="526"/>
        <end position="570"/>
    </location>
</feature>
<dbReference type="CDD" id="cd07969">
    <property type="entry name" value="OBF_DNA_ligase_I"/>
    <property type="match status" value="1"/>
</dbReference>
<comment type="caution">
    <text evidence="15">The sequence shown here is derived from an EMBL/GenBank/DDBJ whole genome shotgun (WGS) entry which is preliminary data.</text>
</comment>
<feature type="domain" description="ATP-dependent DNA ligase family profile" evidence="14">
    <location>
        <begin position="1058"/>
        <end position="1204"/>
    </location>
</feature>
<dbReference type="GO" id="GO:0003910">
    <property type="term" value="F:DNA ligase (ATP) activity"/>
    <property type="evidence" value="ECO:0007669"/>
    <property type="project" value="UniProtKB-EC"/>
</dbReference>
<protein>
    <recommendedName>
        <fullName evidence="11">DNA ligase</fullName>
        <ecNumber evidence="11">6.5.1.1</ecNumber>
    </recommendedName>
</protein>
<comment type="subcellular location">
    <subcellularLocation>
        <location evidence="1">Nucleus</location>
    </subcellularLocation>
</comment>
<accession>A0A9Q0HJR1</accession>
<evidence type="ECO:0000256" key="11">
    <source>
        <dbReference type="RuleBase" id="RU000617"/>
    </source>
</evidence>
<dbReference type="InterPro" id="IPR000977">
    <property type="entry name" value="DNA_ligase_ATP-dep"/>
</dbReference>
<dbReference type="PANTHER" id="PTHR45674:SF9">
    <property type="entry name" value="DNA LIGASE 3"/>
    <property type="match status" value="1"/>
</dbReference>
<dbReference type="GO" id="GO:0071897">
    <property type="term" value="P:DNA biosynthetic process"/>
    <property type="evidence" value="ECO:0007669"/>
    <property type="project" value="InterPro"/>
</dbReference>
<evidence type="ECO:0000256" key="8">
    <source>
        <dbReference type="ARBA" id="ARBA00023204"/>
    </source>
</evidence>
<evidence type="ECO:0000256" key="3">
    <source>
        <dbReference type="ARBA" id="ARBA00022598"/>
    </source>
</evidence>
<dbReference type="NCBIfam" id="TIGR00574">
    <property type="entry name" value="dnl1"/>
    <property type="match status" value="1"/>
</dbReference>
<dbReference type="GO" id="GO:0005524">
    <property type="term" value="F:ATP binding"/>
    <property type="evidence" value="ECO:0007669"/>
    <property type="project" value="UniProtKB-KW"/>
</dbReference>
<evidence type="ECO:0000256" key="5">
    <source>
        <dbReference type="ARBA" id="ARBA00022741"/>
    </source>
</evidence>
<evidence type="ECO:0000256" key="13">
    <source>
        <dbReference type="SAM" id="MobiDB-lite"/>
    </source>
</evidence>
<keyword evidence="11" id="KW-0233">DNA recombination</keyword>
<evidence type="ECO:0000256" key="12">
    <source>
        <dbReference type="RuleBase" id="RU004196"/>
    </source>
</evidence>
<dbReference type="PANTHER" id="PTHR45674">
    <property type="entry name" value="DNA LIGASE 1/3 FAMILY MEMBER"/>
    <property type="match status" value="1"/>
</dbReference>
<dbReference type="Gene3D" id="3.40.50.12650">
    <property type="match status" value="1"/>
</dbReference>
<keyword evidence="7 11" id="KW-0067">ATP-binding</keyword>
<dbReference type="PROSITE" id="PS00697">
    <property type="entry name" value="DNA_LIGASE_A1"/>
    <property type="match status" value="1"/>
</dbReference>
<organism evidence="15 16">
    <name type="scientific">Rhynchospora breviuscula</name>
    <dbReference type="NCBI Taxonomy" id="2022672"/>
    <lineage>
        <taxon>Eukaryota</taxon>
        <taxon>Viridiplantae</taxon>
        <taxon>Streptophyta</taxon>
        <taxon>Embryophyta</taxon>
        <taxon>Tracheophyta</taxon>
        <taxon>Spermatophyta</taxon>
        <taxon>Magnoliopsida</taxon>
        <taxon>Liliopsida</taxon>
        <taxon>Poales</taxon>
        <taxon>Cyperaceae</taxon>
        <taxon>Cyperoideae</taxon>
        <taxon>Rhynchosporeae</taxon>
        <taxon>Rhynchospora</taxon>
    </lineage>
</organism>
<keyword evidence="6 11" id="KW-0227">DNA damage</keyword>
<dbReference type="GO" id="GO:0006310">
    <property type="term" value="P:DNA recombination"/>
    <property type="evidence" value="ECO:0007669"/>
    <property type="project" value="UniProtKB-KW"/>
</dbReference>
<dbReference type="GO" id="GO:0005634">
    <property type="term" value="C:nucleus"/>
    <property type="evidence" value="ECO:0007669"/>
    <property type="project" value="UniProtKB-SubCell"/>
</dbReference>
<dbReference type="PROSITE" id="PS51257">
    <property type="entry name" value="PROKAR_LIPOPROTEIN"/>
    <property type="match status" value="1"/>
</dbReference>
<dbReference type="InterPro" id="IPR050191">
    <property type="entry name" value="ATP-dep_DNA_ligase"/>
</dbReference>
<dbReference type="OrthoDB" id="206088at2759"/>
<dbReference type="Gene3D" id="3.30.1490.70">
    <property type="match status" value="1"/>
</dbReference>
<evidence type="ECO:0000259" key="14">
    <source>
        <dbReference type="PROSITE" id="PS50160"/>
    </source>
</evidence>
<dbReference type="FunFam" id="3.40.50.12650:FF:000006">
    <property type="entry name" value="DNA ligase"/>
    <property type="match status" value="1"/>
</dbReference>
<gene>
    <name evidence="15" type="ORF">LUZ63_019678</name>
</gene>
<dbReference type="SUPFAM" id="SSF50249">
    <property type="entry name" value="Nucleic acid-binding proteins"/>
    <property type="match status" value="1"/>
</dbReference>
<evidence type="ECO:0000256" key="7">
    <source>
        <dbReference type="ARBA" id="ARBA00022840"/>
    </source>
</evidence>
<dbReference type="EC" id="6.5.1.1" evidence="11"/>
<dbReference type="SUPFAM" id="SSF117018">
    <property type="entry name" value="ATP-dependent DNA ligase DNA-binding domain"/>
    <property type="match status" value="1"/>
</dbReference>
<keyword evidence="3 11" id="KW-0436">Ligase</keyword>
<evidence type="ECO:0000256" key="10">
    <source>
        <dbReference type="ARBA" id="ARBA00034003"/>
    </source>
</evidence>
<comment type="catalytic activity">
    <reaction evidence="10 11">
        <text>ATP + (deoxyribonucleotide)n-3'-hydroxyl + 5'-phospho-(deoxyribonucleotide)m = (deoxyribonucleotide)n+m + AMP + diphosphate.</text>
        <dbReference type="EC" id="6.5.1.1"/>
    </reaction>
</comment>
<dbReference type="Pfam" id="PF04679">
    <property type="entry name" value="DNA_ligase_A_C"/>
    <property type="match status" value="1"/>
</dbReference>
<dbReference type="InterPro" id="IPR012308">
    <property type="entry name" value="DNA_ligase_ATP-dep_N"/>
</dbReference>
<dbReference type="Proteomes" id="UP001151287">
    <property type="component" value="Unassembled WGS sequence"/>
</dbReference>
<evidence type="ECO:0000256" key="6">
    <source>
        <dbReference type="ARBA" id="ARBA00022763"/>
    </source>
</evidence>
<dbReference type="PROSITE" id="PS50160">
    <property type="entry name" value="DNA_LIGASE_A3"/>
    <property type="match status" value="1"/>
</dbReference>
<keyword evidence="8 11" id="KW-0234">DNA repair</keyword>
<sequence>MATADRSIPEKLTLSTSSLFLSASACTANPGGSLPVSHSLLSQNAPLPPVPPDIPDPNLIPNSRFIIDGFRFAGDFSVSYFLSHFHSDHYTGLGPSWCRGIIYCSEITARLLTEILKVPSSLVYPLYLDKTFEIDGWEVNLIDANHCPGAVQFLFRNCGSLKQERYIHTGDVRFNPSMKENDNLLRFIGADAIFLDTTYCNPKFCFSPQEESIDYIVSTIQRIRDEYKGSEEKMLFLIATYVVGKEKILVEIARKCNCLLHVDSRKMQILSILGFSDSGFFTEDLEASDVCVVSWNVLGETWPYFRPNFVNMEEIMKERGYTKAVGFVATGWMYETKKEGYAVRVKEPLEIHLVPYSEHSSYSELKEYVRFLRPKRVIPTVGEDINKPSSKGTIALRKHFAGLVDEMANKHDFLLPFHQKLESESVNEKVSEEGMKELRNLLPDWVTDNQISSLLQTSRGDTVEAVSDFFERERDFYEEANSCSSDAVTNSQETKPIDLNSFASSQSKVEVSISCPQKLLSQITKLCTPKTPSKGPNKPKKRGSSSQMAKPKKKGKSVALAPLQTPTGGKQSTITALFGRFSAASSGQNSSTAGGVLHQNKEDKIENSETDVDQFLQIISDGLTRESAESLVEKAQGDINLAVEMFYSQKQFLTDKISGKEVSTLNANVFVPADSDFKNVSLPVEEYEPVMHACWKAGEPAPYLHLARTLNLVEQEKGKIKTTAMFCNMFRSLLALSPEDVLPAVYLCTNKIAPDHENMELNIGGSLVVSALEEALGTSKARIKDLYNTSGDLGDAAQECRQSQSLLAPPRPLSIHGVFHMLRKISSISGSGSTGRRKILVISLLNSCREMEIKYLVRTLVRNLRIGAMMRTILPSLANAVVLNSYSAPEKTINPETLKEQMQVVTSEVTKAYNVLPNLDLLIPSLLSKGNTFSASDLAMIPGTPIPPMLARITNCFTQALKLLQGRAFTCEYKYDGQRAQIHKLEDGSVRIFSRQMKESTSRFPDLVNAIREFCNPAVQTFILDAEVVAIDRKKAKIMSFQELSSRERGSKDASILLHIIKVDVCIFLFDIMLHDGKRLLDSPLCERRKYLRNLVQEKPGYLQLATEITVEGNEAYANNEHTINKLRSFFEEACNSSCEGIMIKSLDTDATYSASNRCDSWLKVKRDYVDGLGDSLDLVPIGAWYGNGRKAGWYSPFLMACYNPEAEEFQSVCRVMSGFSDTFYKEMKEYFSEDKILSKKPPYYQTDESPDFWFVPELVWEIRGADLTISPVHHAAVGLVHPSRGISVRLPRFVRALSDRNPEDCSTAADIASMFKSQNRKMGITLENQEP</sequence>
<dbReference type="InterPro" id="IPR012309">
    <property type="entry name" value="DNA_ligase_ATP-dep_C"/>
</dbReference>
<dbReference type="Pfam" id="PF07522">
    <property type="entry name" value="DRMBL"/>
    <property type="match status" value="1"/>
</dbReference>
<proteinExistence type="inferred from homology"/>
<keyword evidence="4" id="KW-0235">DNA replication</keyword>
<dbReference type="InterPro" id="IPR011084">
    <property type="entry name" value="DRMBL"/>
</dbReference>
<dbReference type="CDD" id="cd16273">
    <property type="entry name" value="SNM1A-1C-like_MBL-fold"/>
    <property type="match status" value="1"/>
</dbReference>
<dbReference type="GO" id="GO:0006281">
    <property type="term" value="P:DNA repair"/>
    <property type="evidence" value="ECO:0007669"/>
    <property type="project" value="UniProtKB-KW"/>
</dbReference>
<dbReference type="InterPro" id="IPR036866">
    <property type="entry name" value="RibonucZ/Hydroxyglut_hydro"/>
</dbReference>
<dbReference type="FunFam" id="3.30.470.30:FF:000002">
    <property type="entry name" value="DNA ligase"/>
    <property type="match status" value="1"/>
</dbReference>
<dbReference type="Gene3D" id="2.40.50.140">
    <property type="entry name" value="Nucleic acid-binding proteins"/>
    <property type="match status" value="1"/>
</dbReference>
<evidence type="ECO:0000313" key="15">
    <source>
        <dbReference type="EMBL" id="KAJ1688288.1"/>
    </source>
</evidence>
<keyword evidence="9" id="KW-0539">Nucleus</keyword>
<dbReference type="GO" id="GO:0003677">
    <property type="term" value="F:DNA binding"/>
    <property type="evidence" value="ECO:0007669"/>
    <property type="project" value="InterPro"/>
</dbReference>
<dbReference type="Pfam" id="PF01068">
    <property type="entry name" value="DNA_ligase_A_M"/>
    <property type="match status" value="1"/>
</dbReference>
<comment type="similarity">
    <text evidence="2 12">Belongs to the ATP-dependent DNA ligase family.</text>
</comment>
<dbReference type="Pfam" id="PF04675">
    <property type="entry name" value="DNA_ligase_A_N"/>
    <property type="match status" value="1"/>
</dbReference>
<dbReference type="FunFam" id="2.40.50.140:FF:000220">
    <property type="entry name" value="DNA ligase"/>
    <property type="match status" value="1"/>
</dbReference>
<evidence type="ECO:0000256" key="4">
    <source>
        <dbReference type="ARBA" id="ARBA00022705"/>
    </source>
</evidence>
<dbReference type="InterPro" id="IPR012310">
    <property type="entry name" value="DNA_ligase_ATP-dep_cent"/>
</dbReference>
<evidence type="ECO:0000256" key="9">
    <source>
        <dbReference type="ARBA" id="ARBA00023242"/>
    </source>
</evidence>
<dbReference type="SUPFAM" id="SSF56281">
    <property type="entry name" value="Metallo-hydrolase/oxidoreductase"/>
    <property type="match status" value="1"/>
</dbReference>
<evidence type="ECO:0000256" key="1">
    <source>
        <dbReference type="ARBA" id="ARBA00004123"/>
    </source>
</evidence>
<dbReference type="Gene3D" id="3.30.470.30">
    <property type="entry name" value="DNA ligase/mRNA capping enzyme"/>
    <property type="match status" value="1"/>
</dbReference>
<dbReference type="InterPro" id="IPR012340">
    <property type="entry name" value="NA-bd_OB-fold"/>
</dbReference>
<dbReference type="SUPFAM" id="SSF56091">
    <property type="entry name" value="DNA ligase/mRNA capping enzyme, catalytic domain"/>
    <property type="match status" value="1"/>
</dbReference>
<evidence type="ECO:0000256" key="2">
    <source>
        <dbReference type="ARBA" id="ARBA00007572"/>
    </source>
</evidence>